<evidence type="ECO:0000256" key="1">
    <source>
        <dbReference type="ARBA" id="ARBA00022723"/>
    </source>
</evidence>
<keyword evidence="2" id="KW-0378">Hydrolase</keyword>
<proteinExistence type="predicted"/>
<dbReference type="PANTHER" id="PTHR32027">
    <property type="entry name" value="CYTOSINE DEAMINASE"/>
    <property type="match status" value="1"/>
</dbReference>
<keyword evidence="1" id="KW-0479">Metal-binding</keyword>
<dbReference type="InterPro" id="IPR052349">
    <property type="entry name" value="Metallo-hydrolase_Enzymes"/>
</dbReference>
<dbReference type="InterPro" id="IPR013108">
    <property type="entry name" value="Amidohydro_3"/>
</dbReference>
<comment type="caution">
    <text evidence="4">The sequence shown here is derived from an EMBL/GenBank/DDBJ whole genome shotgun (WGS) entry which is preliminary data.</text>
</comment>
<dbReference type="SUPFAM" id="SSF51338">
    <property type="entry name" value="Composite domain of metallo-dependent hydrolases"/>
    <property type="match status" value="1"/>
</dbReference>
<evidence type="ECO:0000259" key="3">
    <source>
        <dbReference type="Pfam" id="PF07969"/>
    </source>
</evidence>
<dbReference type="EMBL" id="LJCQ01000394">
    <property type="protein sequence ID" value="KPV45177.1"/>
    <property type="molecule type" value="Genomic_DNA"/>
</dbReference>
<dbReference type="CDD" id="cd01293">
    <property type="entry name" value="Bact_CD"/>
    <property type="match status" value="1"/>
</dbReference>
<dbReference type="InterPro" id="IPR032466">
    <property type="entry name" value="Metal_Hydrolase"/>
</dbReference>
<organism evidence="4 5">
    <name type="scientific">Acidiplasma aeolicum</name>
    <dbReference type="NCBI Taxonomy" id="507754"/>
    <lineage>
        <taxon>Archaea</taxon>
        <taxon>Methanobacteriati</taxon>
        <taxon>Thermoplasmatota</taxon>
        <taxon>Thermoplasmata</taxon>
        <taxon>Thermoplasmatales</taxon>
        <taxon>Ferroplasmaceae</taxon>
        <taxon>Acidiplasma</taxon>
    </lineage>
</organism>
<dbReference type="InterPro" id="IPR011059">
    <property type="entry name" value="Metal-dep_hydrolase_composite"/>
</dbReference>
<dbReference type="GO" id="GO:0016814">
    <property type="term" value="F:hydrolase activity, acting on carbon-nitrogen (but not peptide) bonds, in cyclic amidines"/>
    <property type="evidence" value="ECO:0007669"/>
    <property type="project" value="TreeGrafter"/>
</dbReference>
<dbReference type="Gene3D" id="2.30.40.10">
    <property type="entry name" value="Urease, subunit C, domain 1"/>
    <property type="match status" value="1"/>
</dbReference>
<dbReference type="SUPFAM" id="SSF51556">
    <property type="entry name" value="Metallo-dependent hydrolases"/>
    <property type="match status" value="1"/>
</dbReference>
<feature type="domain" description="Amidohydrolase 3" evidence="3">
    <location>
        <begin position="82"/>
        <end position="389"/>
    </location>
</feature>
<dbReference type="RefSeq" id="WP_054964512.1">
    <property type="nucleotide sequence ID" value="NZ_LJCQ01000394.1"/>
</dbReference>
<protein>
    <recommendedName>
        <fullName evidence="3">Amidohydrolase 3 domain-containing protein</fullName>
    </recommendedName>
</protein>
<dbReference type="Pfam" id="PF07969">
    <property type="entry name" value="Amidohydro_3"/>
    <property type="match status" value="1"/>
</dbReference>
<gene>
    <name evidence="4" type="ORF">SE19_08370</name>
</gene>
<dbReference type="Gene3D" id="3.20.20.140">
    <property type="entry name" value="Metal-dependent hydrolases"/>
    <property type="match status" value="1"/>
</dbReference>
<sequence length="396" mass="44606">MIIKNALTYPDGKLMDINISNGMVSEYGDGEIIDAQKHLVIPSFSELHIHLDSAFISRSGIINKSGTLEEGIKLWDDYKLHKLNAEDVHSRVINAIRLLAKNGVTRIRTNVDVSDPELTALKEILKIKKEVNDVDIQVTAFPQHGIYTEKQNIELLEKSLEMGADNVGLAPHLENTYEDGIRSVKTAFDLAEKYQKNIDGHIDETDDPESRFIEYLCTEKIKRNFNGTVSAGHLTAMHSYNNQYGNKIIKLISLAGVNVISNPLINMNLQGRYDSYPRIRGITRIRQMIENNVNVVIGQDCIEDPWYPLGTGDPLDALFMAVHAEPLMTPELLNYSLNMVTFNAARAFGIKNYGYSNGDQGDFIITESKNPVEFLQFRSPRIVIRKGKIIKGDRNE</sequence>
<dbReference type="FunFam" id="3.20.20.140:FF:000019">
    <property type="entry name" value="Cytosine deaminase"/>
    <property type="match status" value="1"/>
</dbReference>
<evidence type="ECO:0000313" key="5">
    <source>
        <dbReference type="Proteomes" id="UP000050515"/>
    </source>
</evidence>
<name>A0A0P9D762_9ARCH</name>
<dbReference type="Proteomes" id="UP000050515">
    <property type="component" value="Unassembled WGS sequence"/>
</dbReference>
<dbReference type="AlphaFoldDB" id="A0A0P9D762"/>
<dbReference type="GO" id="GO:0046872">
    <property type="term" value="F:metal ion binding"/>
    <property type="evidence" value="ECO:0007669"/>
    <property type="project" value="UniProtKB-KW"/>
</dbReference>
<dbReference type="PANTHER" id="PTHR32027:SF0">
    <property type="entry name" value="CYTOSINE DEAMINASE"/>
    <property type="match status" value="1"/>
</dbReference>
<evidence type="ECO:0000256" key="2">
    <source>
        <dbReference type="ARBA" id="ARBA00022801"/>
    </source>
</evidence>
<evidence type="ECO:0000313" key="4">
    <source>
        <dbReference type="EMBL" id="KPV45177.1"/>
    </source>
</evidence>
<accession>A0A0P9D762</accession>
<dbReference type="PATRIC" id="fig|507754.4.peg.1065"/>
<reference evidence="4 5" key="1">
    <citation type="submission" date="2015-09" db="EMBL/GenBank/DDBJ databases">
        <title>Draft genome sequence of Acidiplasma aeolicum DSM 18409.</title>
        <authorList>
            <person name="Hemp J."/>
        </authorList>
    </citation>
    <scope>NUCLEOTIDE SEQUENCE [LARGE SCALE GENOMIC DNA]</scope>
    <source>
        <strain evidence="4 5">V</strain>
    </source>
</reference>